<dbReference type="CDD" id="cd22231">
    <property type="entry name" value="RHH_NikR_HicB-like"/>
    <property type="match status" value="1"/>
</dbReference>
<dbReference type="InterPro" id="IPR010985">
    <property type="entry name" value="Ribbon_hlx_hlx"/>
</dbReference>
<evidence type="ECO:0000313" key="2">
    <source>
        <dbReference type="EMBL" id="GFG75416.1"/>
    </source>
</evidence>
<evidence type="ECO:0000259" key="1">
    <source>
        <dbReference type="Pfam" id="PF01402"/>
    </source>
</evidence>
<dbReference type="RefSeq" id="WP_163758125.1">
    <property type="nucleotide sequence ID" value="NZ_BLKW01000004.1"/>
</dbReference>
<reference evidence="2 3" key="1">
    <citation type="journal article" date="2019" name="Emerg. Microbes Infect.">
        <title>Comprehensive subspecies identification of 175 nontuberculous mycobacteria species based on 7547 genomic profiles.</title>
        <authorList>
            <person name="Matsumoto Y."/>
            <person name="Kinjo T."/>
            <person name="Motooka D."/>
            <person name="Nabeya D."/>
            <person name="Jung N."/>
            <person name="Uechi K."/>
            <person name="Horii T."/>
            <person name="Iida T."/>
            <person name="Fujita J."/>
            <person name="Nakamura S."/>
        </authorList>
    </citation>
    <scope>NUCLEOTIDE SEQUENCE [LARGE SCALE GENOMIC DNA]</scope>
    <source>
        <strain evidence="2 3">JCM 17322</strain>
    </source>
</reference>
<protein>
    <recommendedName>
        <fullName evidence="1">Ribbon-helix-helix protein CopG domain-containing protein</fullName>
    </recommendedName>
</protein>
<organism evidence="2 3">
    <name type="scientific">Mycobacterium botniense</name>
    <dbReference type="NCBI Taxonomy" id="84962"/>
    <lineage>
        <taxon>Bacteria</taxon>
        <taxon>Bacillati</taxon>
        <taxon>Actinomycetota</taxon>
        <taxon>Actinomycetes</taxon>
        <taxon>Mycobacteriales</taxon>
        <taxon>Mycobacteriaceae</taxon>
        <taxon>Mycobacterium</taxon>
    </lineage>
</organism>
<dbReference type="AlphaFoldDB" id="A0A7I9Y023"/>
<dbReference type="GO" id="GO:0006355">
    <property type="term" value="P:regulation of DNA-templated transcription"/>
    <property type="evidence" value="ECO:0007669"/>
    <property type="project" value="InterPro"/>
</dbReference>
<dbReference type="Pfam" id="PF01402">
    <property type="entry name" value="RHH_1"/>
    <property type="match status" value="1"/>
</dbReference>
<name>A0A7I9Y023_9MYCO</name>
<dbReference type="Proteomes" id="UP000465361">
    <property type="component" value="Unassembled WGS sequence"/>
</dbReference>
<gene>
    <name evidence="2" type="ORF">MBOT_27810</name>
</gene>
<dbReference type="InterPro" id="IPR002145">
    <property type="entry name" value="CopG"/>
</dbReference>
<keyword evidence="3" id="KW-1185">Reference proteome</keyword>
<comment type="caution">
    <text evidence="2">The sequence shown here is derived from an EMBL/GenBank/DDBJ whole genome shotgun (WGS) entry which is preliminary data.</text>
</comment>
<sequence>MAKRSAKDYEEMSRAVESGAYTVRGPMEFGATLRMGRPIKGTPTAGKTPGVTVRLPTSLRVEIEKRVKAGESRSESELIRQAVVEYLERHPGGR</sequence>
<accession>A0A7I9Y023</accession>
<feature type="domain" description="Ribbon-helix-helix protein CopG" evidence="1">
    <location>
        <begin position="51"/>
        <end position="89"/>
    </location>
</feature>
<evidence type="ECO:0000313" key="3">
    <source>
        <dbReference type="Proteomes" id="UP000465361"/>
    </source>
</evidence>
<proteinExistence type="predicted"/>
<dbReference type="EMBL" id="BLKW01000004">
    <property type="protein sequence ID" value="GFG75416.1"/>
    <property type="molecule type" value="Genomic_DNA"/>
</dbReference>
<dbReference type="SUPFAM" id="SSF47598">
    <property type="entry name" value="Ribbon-helix-helix"/>
    <property type="match status" value="1"/>
</dbReference>